<evidence type="ECO:0000313" key="5">
    <source>
        <dbReference type="EMBL" id="KAF2709004.1"/>
    </source>
</evidence>
<dbReference type="GO" id="GO:0009062">
    <property type="term" value="P:fatty acid catabolic process"/>
    <property type="evidence" value="ECO:0007669"/>
    <property type="project" value="TreeGrafter"/>
</dbReference>
<dbReference type="PANTHER" id="PTHR11066:SF64">
    <property type="entry name" value="ACYL-COA THIOESTERASE (AFU_ORTHOLOGUE AFUA_1G12060)"/>
    <property type="match status" value="1"/>
</dbReference>
<feature type="region of interest" description="Disordered" evidence="3">
    <location>
        <begin position="221"/>
        <end position="244"/>
    </location>
</feature>
<dbReference type="EMBL" id="MU005771">
    <property type="protein sequence ID" value="KAF2709004.1"/>
    <property type="molecule type" value="Genomic_DNA"/>
</dbReference>
<proteinExistence type="inferred from homology"/>
<evidence type="ECO:0000259" key="4">
    <source>
        <dbReference type="Pfam" id="PF13622"/>
    </source>
</evidence>
<evidence type="ECO:0000256" key="2">
    <source>
        <dbReference type="ARBA" id="ARBA00022801"/>
    </source>
</evidence>
<keyword evidence="6" id="KW-1185">Reference proteome</keyword>
<organism evidence="5 6">
    <name type="scientific">Pleomassaria siparia CBS 279.74</name>
    <dbReference type="NCBI Taxonomy" id="1314801"/>
    <lineage>
        <taxon>Eukaryota</taxon>
        <taxon>Fungi</taxon>
        <taxon>Dikarya</taxon>
        <taxon>Ascomycota</taxon>
        <taxon>Pezizomycotina</taxon>
        <taxon>Dothideomycetes</taxon>
        <taxon>Pleosporomycetidae</taxon>
        <taxon>Pleosporales</taxon>
        <taxon>Pleomassariaceae</taxon>
        <taxon>Pleomassaria</taxon>
    </lineage>
</organism>
<reference evidence="5" key="1">
    <citation type="journal article" date="2020" name="Stud. Mycol.">
        <title>101 Dothideomycetes genomes: a test case for predicting lifestyles and emergence of pathogens.</title>
        <authorList>
            <person name="Haridas S."/>
            <person name="Albert R."/>
            <person name="Binder M."/>
            <person name="Bloem J."/>
            <person name="Labutti K."/>
            <person name="Salamov A."/>
            <person name="Andreopoulos B."/>
            <person name="Baker S."/>
            <person name="Barry K."/>
            <person name="Bills G."/>
            <person name="Bluhm B."/>
            <person name="Cannon C."/>
            <person name="Castanera R."/>
            <person name="Culley D."/>
            <person name="Daum C."/>
            <person name="Ezra D."/>
            <person name="Gonzalez J."/>
            <person name="Henrissat B."/>
            <person name="Kuo A."/>
            <person name="Liang C."/>
            <person name="Lipzen A."/>
            <person name="Lutzoni F."/>
            <person name="Magnuson J."/>
            <person name="Mondo S."/>
            <person name="Nolan M."/>
            <person name="Ohm R."/>
            <person name="Pangilinan J."/>
            <person name="Park H.-J."/>
            <person name="Ramirez L."/>
            <person name="Alfaro M."/>
            <person name="Sun H."/>
            <person name="Tritt A."/>
            <person name="Yoshinaga Y."/>
            <person name="Zwiers L.-H."/>
            <person name="Turgeon B."/>
            <person name="Goodwin S."/>
            <person name="Spatafora J."/>
            <person name="Crous P."/>
            <person name="Grigoriev I."/>
        </authorList>
    </citation>
    <scope>NUCLEOTIDE SEQUENCE</scope>
    <source>
        <strain evidence="5">CBS 279.74</strain>
    </source>
</reference>
<dbReference type="CDD" id="cd03444">
    <property type="entry name" value="Thioesterase_II_repeat1"/>
    <property type="match status" value="1"/>
</dbReference>
<dbReference type="GO" id="GO:0006637">
    <property type="term" value="P:acyl-CoA metabolic process"/>
    <property type="evidence" value="ECO:0007669"/>
    <property type="project" value="InterPro"/>
</dbReference>
<feature type="domain" description="Acyl-CoA thioesterase-like N-terminal HotDog" evidence="4">
    <location>
        <begin position="42"/>
        <end position="122"/>
    </location>
</feature>
<evidence type="ECO:0000256" key="3">
    <source>
        <dbReference type="SAM" id="MobiDB-lite"/>
    </source>
</evidence>
<protein>
    <submittedName>
        <fullName evidence="5">Acyl-CoA thioesteras-like protein</fullName>
    </submittedName>
</protein>
<dbReference type="AlphaFoldDB" id="A0A6G1K860"/>
<comment type="similarity">
    <text evidence="1">Belongs to the C/M/P thioester hydrolase family.</text>
</comment>
<dbReference type="Proteomes" id="UP000799428">
    <property type="component" value="Unassembled WGS sequence"/>
</dbReference>
<dbReference type="InterPro" id="IPR049449">
    <property type="entry name" value="TesB_ACOT8-like_N"/>
</dbReference>
<dbReference type="InterPro" id="IPR003703">
    <property type="entry name" value="Acyl_CoA_thio"/>
</dbReference>
<dbReference type="GO" id="GO:0047617">
    <property type="term" value="F:fatty acyl-CoA hydrolase activity"/>
    <property type="evidence" value="ECO:0007669"/>
    <property type="project" value="InterPro"/>
</dbReference>
<dbReference type="PANTHER" id="PTHR11066">
    <property type="entry name" value="ACYL-COA THIOESTERASE"/>
    <property type="match status" value="1"/>
</dbReference>
<sequence length="406" mass="45599">MSPRPYFDDKHHVLPFDQVMSLEKIDDRTFRSIVRAYSPTGGQNGTYGGHVYAQAAWAAAQTVDAGYLIHNITGWFTLGGQPREHFVYTVHKIRDGYNYCTRSVTVTQAVEKGTMFTCTCSFKRDEGSPVEYQDKIHLKERFSTVLRGKEHEPMQHAAAPSQDSEWFRETYLPQHPDHFNPIAGLHLRKADMSSYNRDRQAIDKRQLTFYTLRGSLPLPTTTATTTTTTTWAPYPSAPDPDSHAPVSLTRDANLHACAHLYASDRNSLFIIPTHLDLAREYTRMASLSHTVIFHVGILDLVMPPEPHIHHPDADPTLLLDDGSSPILLPSCNVDVEADLQGRGRGRDGDGDGDGDGRKWFVQESWVSRAAGGRGLHNSRLWDYERGVHIATTMQDGLIRFESGMKL</sequence>
<dbReference type="Gene3D" id="2.40.160.210">
    <property type="entry name" value="Acyl-CoA thioesterase, double hotdog domain"/>
    <property type="match status" value="1"/>
</dbReference>
<dbReference type="Pfam" id="PF13622">
    <property type="entry name" value="4HBT_3"/>
    <property type="match status" value="1"/>
</dbReference>
<keyword evidence="2" id="KW-0378">Hydrolase</keyword>
<dbReference type="SUPFAM" id="SSF54637">
    <property type="entry name" value="Thioesterase/thiol ester dehydrase-isomerase"/>
    <property type="match status" value="3"/>
</dbReference>
<gene>
    <name evidence="5" type="ORF">K504DRAFT_491622</name>
</gene>
<feature type="compositionally biased region" description="Low complexity" evidence="3">
    <location>
        <begin position="221"/>
        <end position="230"/>
    </location>
</feature>
<evidence type="ECO:0000313" key="6">
    <source>
        <dbReference type="Proteomes" id="UP000799428"/>
    </source>
</evidence>
<dbReference type="GO" id="GO:0005782">
    <property type="term" value="C:peroxisomal matrix"/>
    <property type="evidence" value="ECO:0007669"/>
    <property type="project" value="TreeGrafter"/>
</dbReference>
<dbReference type="InterPro" id="IPR029069">
    <property type="entry name" value="HotDog_dom_sf"/>
</dbReference>
<evidence type="ECO:0000256" key="1">
    <source>
        <dbReference type="ARBA" id="ARBA00006538"/>
    </source>
</evidence>
<accession>A0A6G1K860</accession>
<dbReference type="OrthoDB" id="68328at2759"/>
<name>A0A6G1K860_9PLEO</name>
<dbReference type="InterPro" id="IPR042171">
    <property type="entry name" value="Acyl-CoA_hotdog"/>
</dbReference>